<reference evidence="16" key="1">
    <citation type="journal article" date="2019" name="Int. J. Syst. Evol. Microbiol.">
        <title>The Global Catalogue of Microorganisms (GCM) 10K type strain sequencing project: providing services to taxonomists for standard genome sequencing and annotation.</title>
        <authorList>
            <consortium name="The Broad Institute Genomics Platform"/>
            <consortium name="The Broad Institute Genome Sequencing Center for Infectious Disease"/>
            <person name="Wu L."/>
            <person name="Ma J."/>
        </authorList>
    </citation>
    <scope>NUCLEOTIDE SEQUENCE [LARGE SCALE GENOMIC DNA]</scope>
    <source>
        <strain evidence="16">CGMCC 1.19032</strain>
    </source>
</reference>
<evidence type="ECO:0000256" key="12">
    <source>
        <dbReference type="ARBA" id="ARBA00041260"/>
    </source>
</evidence>
<evidence type="ECO:0000259" key="14">
    <source>
        <dbReference type="Pfam" id="PF00150"/>
    </source>
</evidence>
<keyword evidence="4 13" id="KW-0378">Hydrolase</keyword>
<keyword evidence="5" id="KW-0735">Signal-anchor</keyword>
<comment type="function">
    <text evidence="11">Glucosidase involved in the degradation of cellulosic biomass. Active on lichenan.</text>
</comment>
<keyword evidence="9 13" id="KW-0326">Glycosidase</keyword>
<dbReference type="PANTHER" id="PTHR31297">
    <property type="entry name" value="GLUCAN ENDO-1,6-BETA-GLUCOSIDASE B"/>
    <property type="match status" value="1"/>
</dbReference>
<comment type="similarity">
    <text evidence="13">Belongs to the glycosyl hydrolase 5 (cellulase A) family.</text>
</comment>
<keyword evidence="8" id="KW-0325">Glycoprotein</keyword>
<evidence type="ECO:0000256" key="5">
    <source>
        <dbReference type="ARBA" id="ARBA00022968"/>
    </source>
</evidence>
<comment type="subcellular location">
    <subcellularLocation>
        <location evidence="1">Cell membrane</location>
        <topology evidence="1">Single-pass type II membrane protein</topology>
    </subcellularLocation>
</comment>
<comment type="caution">
    <text evidence="15">The sequence shown here is derived from an EMBL/GenBank/DDBJ whole genome shotgun (WGS) entry which is preliminary data.</text>
</comment>
<evidence type="ECO:0000256" key="7">
    <source>
        <dbReference type="ARBA" id="ARBA00023136"/>
    </source>
</evidence>
<dbReference type="PANTHER" id="PTHR31297:SF34">
    <property type="entry name" value="GLUCAN 1,3-BETA-GLUCOSIDASE 2"/>
    <property type="match status" value="1"/>
</dbReference>
<dbReference type="SUPFAM" id="SSF51445">
    <property type="entry name" value="(Trans)glycosidases"/>
    <property type="match status" value="1"/>
</dbReference>
<proteinExistence type="inferred from homology"/>
<dbReference type="Proteomes" id="UP001595969">
    <property type="component" value="Unassembled WGS sequence"/>
</dbReference>
<evidence type="ECO:0000256" key="9">
    <source>
        <dbReference type="ARBA" id="ARBA00023295"/>
    </source>
</evidence>
<dbReference type="Pfam" id="PF00150">
    <property type="entry name" value="Cellulase"/>
    <property type="match status" value="1"/>
</dbReference>
<keyword evidence="16" id="KW-1185">Reference proteome</keyword>
<evidence type="ECO:0000256" key="2">
    <source>
        <dbReference type="ARBA" id="ARBA00022475"/>
    </source>
</evidence>
<dbReference type="EMBL" id="JBHSGS010000007">
    <property type="protein sequence ID" value="MFC4718385.1"/>
    <property type="molecule type" value="Genomic_DNA"/>
</dbReference>
<evidence type="ECO:0000256" key="11">
    <source>
        <dbReference type="ARBA" id="ARBA00037126"/>
    </source>
</evidence>
<evidence type="ECO:0000313" key="16">
    <source>
        <dbReference type="Proteomes" id="UP001595969"/>
    </source>
</evidence>
<evidence type="ECO:0000313" key="15">
    <source>
        <dbReference type="EMBL" id="MFC4718385.1"/>
    </source>
</evidence>
<feature type="domain" description="Glycoside hydrolase family 5" evidence="14">
    <location>
        <begin position="46"/>
        <end position="301"/>
    </location>
</feature>
<dbReference type="InterPro" id="IPR017853">
    <property type="entry name" value="GH"/>
</dbReference>
<dbReference type="InterPro" id="IPR001547">
    <property type="entry name" value="Glyco_hydro_5"/>
</dbReference>
<dbReference type="RefSeq" id="WP_204653753.1">
    <property type="nucleotide sequence ID" value="NZ_JAFBFD010000013.1"/>
</dbReference>
<gene>
    <name evidence="15" type="ORF">ACFO5I_01310</name>
</gene>
<keyword evidence="7" id="KW-0472">Membrane</keyword>
<evidence type="ECO:0000256" key="3">
    <source>
        <dbReference type="ARBA" id="ARBA00022692"/>
    </source>
</evidence>
<accession>A0ABV9MUB8</accession>
<keyword evidence="3" id="KW-0812">Transmembrane</keyword>
<keyword evidence="10" id="KW-0961">Cell wall biogenesis/degradation</keyword>
<dbReference type="InterPro" id="IPR050386">
    <property type="entry name" value="Glycosyl_hydrolase_5"/>
</dbReference>
<evidence type="ECO:0000256" key="4">
    <source>
        <dbReference type="ARBA" id="ARBA00022801"/>
    </source>
</evidence>
<organism evidence="15 16">
    <name type="scientific">Enterococcus lemanii</name>
    <dbReference type="NCBI Taxonomy" id="1159752"/>
    <lineage>
        <taxon>Bacteria</taxon>
        <taxon>Bacillati</taxon>
        <taxon>Bacillota</taxon>
        <taxon>Bacilli</taxon>
        <taxon>Lactobacillales</taxon>
        <taxon>Enterococcaceae</taxon>
        <taxon>Enterococcus</taxon>
    </lineage>
</organism>
<evidence type="ECO:0000256" key="13">
    <source>
        <dbReference type="RuleBase" id="RU361153"/>
    </source>
</evidence>
<name>A0ABV9MUB8_9ENTE</name>
<dbReference type="Gene3D" id="3.20.20.80">
    <property type="entry name" value="Glycosidases"/>
    <property type="match status" value="1"/>
</dbReference>
<keyword evidence="6" id="KW-1133">Transmembrane helix</keyword>
<sequence>MNEKLKGVNLGGWLVLENWMTPNLFDGVVAEDEYYLAQDLEKKVYEARMETHRNEFITEADFIRLAQAKVNIVRIPVPYFIFGDRPPFIGCVAHLDRAFNWAKAYGIKVLIDLHTVPNSQNGFDNGGISGVCKWGQDEAEVEFVLSVLTRLAQRYRDHAALWGIELVNEPITEKMWGVMKPLERYQARDPKLAQGSRPLTMAFLQDFYCKAYQQLREILLPDTWIVFHDAFELHAWKEFFAKNNFSQVMLDTHQYLMIAEMDGTEQNIGAYLAYLDQLGKEIAEVACYIPVFVGEWSLFNSYAAGTDTKGGINPTQEEFTATNRLSSAALIEVYQTLWQKSVATWNIGEGHMYWTYKLNIDTINDPAWYGWDSWDFSRCLAKGWID</sequence>
<evidence type="ECO:0000256" key="1">
    <source>
        <dbReference type="ARBA" id="ARBA00004401"/>
    </source>
</evidence>
<keyword evidence="2" id="KW-1003">Cell membrane</keyword>
<dbReference type="GO" id="GO:0016798">
    <property type="term" value="F:hydrolase activity, acting on glycosyl bonds"/>
    <property type="evidence" value="ECO:0007669"/>
    <property type="project" value="UniProtKB-KW"/>
</dbReference>
<protein>
    <recommendedName>
        <fullName evidence="12">Exo-1,3-beta-glucanase D</fullName>
    </recommendedName>
</protein>
<evidence type="ECO:0000256" key="6">
    <source>
        <dbReference type="ARBA" id="ARBA00022989"/>
    </source>
</evidence>
<evidence type="ECO:0000256" key="8">
    <source>
        <dbReference type="ARBA" id="ARBA00023180"/>
    </source>
</evidence>
<evidence type="ECO:0000256" key="10">
    <source>
        <dbReference type="ARBA" id="ARBA00023316"/>
    </source>
</evidence>